<comment type="similarity">
    <text evidence="1">Belongs to the universal ribosomal protein uL1 family.</text>
</comment>
<dbReference type="EMBL" id="AP011946">
    <property type="protein sequence ID" value="BAM39609.1"/>
    <property type="molecule type" value="Genomic_DNA"/>
</dbReference>
<dbReference type="KEGG" id="tot:TOT_010001063"/>
<sequence length="397" mass="45835">MCINKNECYKVVLAKIKMKENQITRMKSTISTIGLSVFIINRQFVKSFVCYNNINLELFKPEKKDSFVLPASKNISSSKFQKSLNERLEEEFNRIVETAKKLNLKEKELNEYALNHIPEESQRKRFLYLIKPKKEEKVLQKRLRKHLAILPQKNVEYSIDEAISRIKIISGTKFIEGIDVAIRIPVTNKKAKSTAGQYAKLITIPYKSLKSKRTKLGIFATKELVEEIKSKGRRTKARSILKFTEINNLEFIGGEELIKEFKEKGEVPEVNLVLSDIKTYPKLSLLGKLLAKKGLMPNLEVGTCLESKTDFTEVLDNFVNRNVLVIKSDKVGDIKCNFADVTMPLDEIRSNLLEIFRYLKKNKPPYSTQKFIDKIYISSSMGPSFRLGIKQFKYNRN</sequence>
<protein>
    <submittedName>
        <fullName evidence="4">Chloroplast ribosomal protein L1/50S ribosomal protein L10</fullName>
    </submittedName>
</protein>
<dbReference type="SUPFAM" id="SSF56808">
    <property type="entry name" value="Ribosomal protein L1"/>
    <property type="match status" value="1"/>
</dbReference>
<evidence type="ECO:0000313" key="5">
    <source>
        <dbReference type="Proteomes" id="UP000003786"/>
    </source>
</evidence>
<dbReference type="PANTHER" id="PTHR36427:SF3">
    <property type="entry name" value="LARGE RIBOSOMAL SUBUNIT PROTEIN UL1M"/>
    <property type="match status" value="1"/>
</dbReference>
<gene>
    <name evidence="4" type="ORF">TOT_010001063</name>
</gene>
<dbReference type="PANTHER" id="PTHR36427">
    <property type="entry name" value="54S RIBOSOMAL PROTEIN L1, MITOCHONDRIAL"/>
    <property type="match status" value="1"/>
</dbReference>
<dbReference type="InterPro" id="IPR028364">
    <property type="entry name" value="Ribosomal_uL1/biogenesis"/>
</dbReference>
<dbReference type="eggNOG" id="KOG1569">
    <property type="taxonomic scope" value="Eukaryota"/>
</dbReference>
<evidence type="ECO:0000256" key="3">
    <source>
        <dbReference type="ARBA" id="ARBA00023274"/>
    </source>
</evidence>
<dbReference type="OMA" id="DNLEFFH"/>
<evidence type="ECO:0000256" key="1">
    <source>
        <dbReference type="ARBA" id="ARBA00010531"/>
    </source>
</evidence>
<reference evidence="4 5" key="1">
    <citation type="journal article" date="2012" name="MBio">
        <title>Comparative genome analysis of three eukaryotic parasites with differing abilities to transform leukocytes reveals key mediators of Theileria-induced leukocyte transformation.</title>
        <authorList>
            <person name="Hayashida K."/>
            <person name="Hara Y."/>
            <person name="Abe T."/>
            <person name="Yamasaki C."/>
            <person name="Toyoda A."/>
            <person name="Kosuge T."/>
            <person name="Suzuki Y."/>
            <person name="Sato Y."/>
            <person name="Kawashima S."/>
            <person name="Katayama T."/>
            <person name="Wakaguri H."/>
            <person name="Inoue N."/>
            <person name="Homma K."/>
            <person name="Tada-Umezaki M."/>
            <person name="Yagi Y."/>
            <person name="Fujii Y."/>
            <person name="Habara T."/>
            <person name="Kanehisa M."/>
            <person name="Watanabe H."/>
            <person name="Ito K."/>
            <person name="Gojobori T."/>
            <person name="Sugawara H."/>
            <person name="Imanishi T."/>
            <person name="Weir W."/>
            <person name="Gardner M."/>
            <person name="Pain A."/>
            <person name="Shiels B."/>
            <person name="Hattori M."/>
            <person name="Nene V."/>
            <person name="Sugimoto C."/>
        </authorList>
    </citation>
    <scope>NUCLEOTIDE SEQUENCE [LARGE SCALE GENOMIC DNA]</scope>
    <source>
        <strain evidence="4 5">Shintoku</strain>
    </source>
</reference>
<dbReference type="RefSeq" id="XP_009689910.1">
    <property type="nucleotide sequence ID" value="XM_009691615.1"/>
</dbReference>
<dbReference type="Proteomes" id="UP000003786">
    <property type="component" value="Chromosome 1"/>
</dbReference>
<dbReference type="Pfam" id="PF00687">
    <property type="entry name" value="Ribosomal_L1"/>
    <property type="match status" value="1"/>
</dbReference>
<evidence type="ECO:0000313" key="4">
    <source>
        <dbReference type="EMBL" id="BAM39609.1"/>
    </source>
</evidence>
<dbReference type="STRING" id="869250.J4DNV3"/>
<dbReference type="InterPro" id="IPR016095">
    <property type="entry name" value="Ribosomal_uL1_3-a/b-sand"/>
</dbReference>
<name>J4DNV3_THEOR</name>
<keyword evidence="5" id="KW-1185">Reference proteome</keyword>
<keyword evidence="2 4" id="KW-0689">Ribosomal protein</keyword>
<dbReference type="OrthoDB" id="1747252at2759"/>
<dbReference type="Gene3D" id="3.30.190.20">
    <property type="match status" value="1"/>
</dbReference>
<accession>J4DNV3</accession>
<dbReference type="GeneID" id="20713883"/>
<proteinExistence type="inferred from homology"/>
<dbReference type="Gene3D" id="3.40.50.790">
    <property type="match status" value="1"/>
</dbReference>
<dbReference type="AlphaFoldDB" id="J4DNV3"/>
<dbReference type="GO" id="GO:1990904">
    <property type="term" value="C:ribonucleoprotein complex"/>
    <property type="evidence" value="ECO:0007669"/>
    <property type="project" value="UniProtKB-KW"/>
</dbReference>
<organism evidence="4 5">
    <name type="scientific">Theileria orientalis strain Shintoku</name>
    <dbReference type="NCBI Taxonomy" id="869250"/>
    <lineage>
        <taxon>Eukaryota</taxon>
        <taxon>Sar</taxon>
        <taxon>Alveolata</taxon>
        <taxon>Apicomplexa</taxon>
        <taxon>Aconoidasida</taxon>
        <taxon>Piroplasmida</taxon>
        <taxon>Theileriidae</taxon>
        <taxon>Theileria</taxon>
    </lineage>
</organism>
<dbReference type="VEuPathDB" id="PiroplasmaDB:TOT_010001063"/>
<evidence type="ECO:0000256" key="2">
    <source>
        <dbReference type="ARBA" id="ARBA00022980"/>
    </source>
</evidence>
<dbReference type="CDD" id="cd00403">
    <property type="entry name" value="Ribosomal_L1"/>
    <property type="match status" value="1"/>
</dbReference>
<keyword evidence="3" id="KW-0687">Ribonucleoprotein</keyword>
<dbReference type="InterPro" id="IPR023674">
    <property type="entry name" value="Ribosomal_uL1-like"/>
</dbReference>
<dbReference type="GO" id="GO:0005840">
    <property type="term" value="C:ribosome"/>
    <property type="evidence" value="ECO:0007669"/>
    <property type="project" value="UniProtKB-KW"/>
</dbReference>